<name>A0ABD1GUS1_SALDI</name>
<dbReference type="Gene3D" id="3.30.730.10">
    <property type="entry name" value="AP2/ERF domain"/>
    <property type="match status" value="1"/>
</dbReference>
<dbReference type="Proteomes" id="UP001567538">
    <property type="component" value="Unassembled WGS sequence"/>
</dbReference>
<feature type="compositionally biased region" description="Low complexity" evidence="7">
    <location>
        <begin position="157"/>
        <end position="170"/>
    </location>
</feature>
<proteinExistence type="predicted"/>
<evidence type="ECO:0000256" key="4">
    <source>
        <dbReference type="ARBA" id="ARBA00023125"/>
    </source>
</evidence>
<dbReference type="PANTHER" id="PTHR31190">
    <property type="entry name" value="DNA-BINDING DOMAIN"/>
    <property type="match status" value="1"/>
</dbReference>
<evidence type="ECO:0000313" key="10">
    <source>
        <dbReference type="Proteomes" id="UP001567538"/>
    </source>
</evidence>
<evidence type="ECO:0000313" key="9">
    <source>
        <dbReference type="EMBL" id="KAL1546789.1"/>
    </source>
</evidence>
<protein>
    <submittedName>
        <fullName evidence="9">Ethylene-responsive transcription factor 1A-like</fullName>
    </submittedName>
</protein>
<comment type="caution">
    <text evidence="9">The sequence shown here is derived from an EMBL/GenBank/DDBJ whole genome shotgun (WGS) entry which is preliminary data.</text>
</comment>
<dbReference type="InterPro" id="IPR044808">
    <property type="entry name" value="ERF_plant"/>
</dbReference>
<dbReference type="PRINTS" id="PR00367">
    <property type="entry name" value="ETHRSPELEMNT"/>
</dbReference>
<evidence type="ECO:0000256" key="1">
    <source>
        <dbReference type="ARBA" id="ARBA00004123"/>
    </source>
</evidence>
<evidence type="ECO:0000256" key="3">
    <source>
        <dbReference type="ARBA" id="ARBA00023015"/>
    </source>
</evidence>
<dbReference type="GO" id="GO:0006952">
    <property type="term" value="P:defense response"/>
    <property type="evidence" value="ECO:0007669"/>
    <property type="project" value="UniProtKB-KW"/>
</dbReference>
<keyword evidence="3" id="KW-0805">Transcription regulation</keyword>
<dbReference type="CDD" id="cd00018">
    <property type="entry name" value="AP2"/>
    <property type="match status" value="1"/>
</dbReference>
<dbReference type="InterPro" id="IPR016177">
    <property type="entry name" value="DNA-bd_dom_sf"/>
</dbReference>
<dbReference type="GO" id="GO:0005634">
    <property type="term" value="C:nucleus"/>
    <property type="evidence" value="ECO:0007669"/>
    <property type="project" value="UniProtKB-SubCell"/>
</dbReference>
<dbReference type="SMART" id="SM00380">
    <property type="entry name" value="AP2"/>
    <property type="match status" value="1"/>
</dbReference>
<keyword evidence="10" id="KW-1185">Reference proteome</keyword>
<keyword evidence="2" id="KW-0611">Plant defense</keyword>
<dbReference type="InterPro" id="IPR001471">
    <property type="entry name" value="AP2/ERF_dom"/>
</dbReference>
<feature type="domain" description="AP2/ERF" evidence="8">
    <location>
        <begin position="83"/>
        <end position="141"/>
    </location>
</feature>
<dbReference type="PANTHER" id="PTHR31190:SF407">
    <property type="entry name" value="ETHYLENE-RESPONSIVE TRANSCRIPTION FACTOR 13-LIKE"/>
    <property type="match status" value="1"/>
</dbReference>
<keyword evidence="4" id="KW-0238">DNA-binding</keyword>
<organism evidence="9 10">
    <name type="scientific">Salvia divinorum</name>
    <name type="common">Maria pastora</name>
    <name type="synonym">Diviner's sage</name>
    <dbReference type="NCBI Taxonomy" id="28513"/>
    <lineage>
        <taxon>Eukaryota</taxon>
        <taxon>Viridiplantae</taxon>
        <taxon>Streptophyta</taxon>
        <taxon>Embryophyta</taxon>
        <taxon>Tracheophyta</taxon>
        <taxon>Spermatophyta</taxon>
        <taxon>Magnoliopsida</taxon>
        <taxon>eudicotyledons</taxon>
        <taxon>Gunneridae</taxon>
        <taxon>Pentapetalae</taxon>
        <taxon>asterids</taxon>
        <taxon>lamiids</taxon>
        <taxon>Lamiales</taxon>
        <taxon>Lamiaceae</taxon>
        <taxon>Nepetoideae</taxon>
        <taxon>Mentheae</taxon>
        <taxon>Salviinae</taxon>
        <taxon>Salvia</taxon>
        <taxon>Salvia subgen. Calosphace</taxon>
    </lineage>
</organism>
<dbReference type="FunFam" id="3.30.730.10:FF:000001">
    <property type="entry name" value="Ethylene-responsive transcription factor 2"/>
    <property type="match status" value="1"/>
</dbReference>
<dbReference type="PROSITE" id="PS51032">
    <property type="entry name" value="AP2_ERF"/>
    <property type="match status" value="1"/>
</dbReference>
<evidence type="ECO:0000259" key="8">
    <source>
        <dbReference type="PROSITE" id="PS51032"/>
    </source>
</evidence>
<sequence length="194" mass="21067">MMFENDDYYLSETDLAFLDSIRRHLLDESQPPHMFSGDMYGGAAATPPLAAAAVKPEPQLPFLSFEAAAESETRVVVVAAPPQYRGVRLRPWGKFAAEIRDPSKNGARVWLGTYETAEEAALAYDQAAYAMRGSRATVNFPLRVNSGEAPPVRIMSKRSAASSSSSDSGSLPRKRKTAAAVGGLKKRPTLAVYR</sequence>
<gene>
    <name evidence="9" type="ORF">AAHA92_23342</name>
</gene>
<feature type="region of interest" description="Disordered" evidence="7">
    <location>
        <begin position="151"/>
        <end position="194"/>
    </location>
</feature>
<keyword evidence="6" id="KW-0539">Nucleus</keyword>
<dbReference type="EMBL" id="JBEAFC010000008">
    <property type="protein sequence ID" value="KAL1546789.1"/>
    <property type="molecule type" value="Genomic_DNA"/>
</dbReference>
<evidence type="ECO:0000256" key="2">
    <source>
        <dbReference type="ARBA" id="ARBA00022821"/>
    </source>
</evidence>
<dbReference type="GO" id="GO:0003677">
    <property type="term" value="F:DNA binding"/>
    <property type="evidence" value="ECO:0007669"/>
    <property type="project" value="UniProtKB-KW"/>
</dbReference>
<accession>A0ABD1GUS1</accession>
<reference evidence="9 10" key="1">
    <citation type="submission" date="2024-06" db="EMBL/GenBank/DDBJ databases">
        <title>A chromosome level genome sequence of Diviner's sage (Salvia divinorum).</title>
        <authorList>
            <person name="Ford S.A."/>
            <person name="Ro D.-K."/>
            <person name="Ness R.W."/>
            <person name="Phillips M.A."/>
        </authorList>
    </citation>
    <scope>NUCLEOTIDE SEQUENCE [LARGE SCALE GENOMIC DNA]</scope>
    <source>
        <strain evidence="9">SAF-2024a</strain>
        <tissue evidence="9">Leaf</tissue>
    </source>
</reference>
<comment type="subcellular location">
    <subcellularLocation>
        <location evidence="1">Nucleus</location>
    </subcellularLocation>
</comment>
<evidence type="ECO:0000256" key="5">
    <source>
        <dbReference type="ARBA" id="ARBA00023163"/>
    </source>
</evidence>
<dbReference type="InterPro" id="IPR036955">
    <property type="entry name" value="AP2/ERF_dom_sf"/>
</dbReference>
<keyword evidence="5" id="KW-0804">Transcription</keyword>
<dbReference type="SUPFAM" id="SSF54171">
    <property type="entry name" value="DNA-binding domain"/>
    <property type="match status" value="1"/>
</dbReference>
<evidence type="ECO:0000256" key="6">
    <source>
        <dbReference type="ARBA" id="ARBA00023242"/>
    </source>
</evidence>
<dbReference type="Pfam" id="PF00847">
    <property type="entry name" value="AP2"/>
    <property type="match status" value="1"/>
</dbReference>
<evidence type="ECO:0000256" key="7">
    <source>
        <dbReference type="SAM" id="MobiDB-lite"/>
    </source>
</evidence>
<dbReference type="AlphaFoldDB" id="A0ABD1GUS1"/>